<protein>
    <submittedName>
        <fullName evidence="1">Uncharacterized protein</fullName>
    </submittedName>
</protein>
<organism evidence="1 2">
    <name type="scientific">Candidatus Woesebacteria bacterium RIFOXYB1_FULL_47_31</name>
    <dbReference type="NCBI Taxonomy" id="1802542"/>
    <lineage>
        <taxon>Bacteria</taxon>
        <taxon>Candidatus Woeseibacteriota</taxon>
    </lineage>
</organism>
<proteinExistence type="predicted"/>
<name>A0A1F8D7I9_9BACT</name>
<accession>A0A1F8D7I9</accession>
<dbReference type="AlphaFoldDB" id="A0A1F8D7I9"/>
<dbReference type="Proteomes" id="UP000178330">
    <property type="component" value="Unassembled WGS sequence"/>
</dbReference>
<evidence type="ECO:0000313" key="2">
    <source>
        <dbReference type="Proteomes" id="UP000178330"/>
    </source>
</evidence>
<evidence type="ECO:0000313" key="1">
    <source>
        <dbReference type="EMBL" id="OGM84537.1"/>
    </source>
</evidence>
<dbReference type="EMBL" id="MGIC01000002">
    <property type="protein sequence ID" value="OGM84537.1"/>
    <property type="molecule type" value="Genomic_DNA"/>
</dbReference>
<reference evidence="1 2" key="1">
    <citation type="journal article" date="2016" name="Nat. Commun.">
        <title>Thousands of microbial genomes shed light on interconnected biogeochemical processes in an aquifer system.</title>
        <authorList>
            <person name="Anantharaman K."/>
            <person name="Brown C.T."/>
            <person name="Hug L.A."/>
            <person name="Sharon I."/>
            <person name="Castelle C.J."/>
            <person name="Probst A.J."/>
            <person name="Thomas B.C."/>
            <person name="Singh A."/>
            <person name="Wilkins M.J."/>
            <person name="Karaoz U."/>
            <person name="Brodie E.L."/>
            <person name="Williams K.H."/>
            <person name="Hubbard S.S."/>
            <person name="Banfield J.F."/>
        </authorList>
    </citation>
    <scope>NUCLEOTIDE SEQUENCE [LARGE SCALE GENOMIC DNA]</scope>
</reference>
<comment type="caution">
    <text evidence="1">The sequence shown here is derived from an EMBL/GenBank/DDBJ whole genome shotgun (WGS) entry which is preliminary data.</text>
</comment>
<gene>
    <name evidence="1" type="ORF">A2376_00925</name>
</gene>
<sequence>MSNFASFQRKYVKSNQKVGNFTSFSVFSSFIVTERIGQIKRNSAPPKGLIRQQENRVWI</sequence>